<protein>
    <submittedName>
        <fullName evidence="2">Uncharacterized protein</fullName>
    </submittedName>
</protein>
<gene>
    <name evidence="2" type="ORF">PRZ48_011348</name>
</gene>
<accession>A0ABR0E661</accession>
<dbReference type="EMBL" id="JAXOVC010000009">
    <property type="protein sequence ID" value="KAK4496899.1"/>
    <property type="molecule type" value="Genomic_DNA"/>
</dbReference>
<reference evidence="2 3" key="1">
    <citation type="journal article" date="2023" name="G3 (Bethesda)">
        <title>A chromosome-level genome assembly of Zasmidium syzygii isolated from banana leaves.</title>
        <authorList>
            <person name="van Westerhoven A.C."/>
            <person name="Mehrabi R."/>
            <person name="Talebi R."/>
            <person name="Steentjes M.B.F."/>
            <person name="Corcolon B."/>
            <person name="Chong P.A."/>
            <person name="Kema G.H.J."/>
            <person name="Seidl M.F."/>
        </authorList>
    </citation>
    <scope>NUCLEOTIDE SEQUENCE [LARGE SCALE GENOMIC DNA]</scope>
    <source>
        <strain evidence="2 3">P124</strain>
    </source>
</reference>
<sequence length="102" mass="11949">MEWVVGASPEIDHVSKWRAVVAKLMAMTVLMILIVLLRLWIRRKSLHREDWVIVITAVHFHSQLRRDLDSDYQSSSDQKKTRKTMRSYVDLAKSPKAHSNHV</sequence>
<name>A0ABR0E661_ZASCE</name>
<evidence type="ECO:0000313" key="2">
    <source>
        <dbReference type="EMBL" id="KAK4496899.1"/>
    </source>
</evidence>
<organism evidence="2 3">
    <name type="scientific">Zasmidium cellare</name>
    <name type="common">Wine cellar mold</name>
    <name type="synonym">Racodium cellare</name>
    <dbReference type="NCBI Taxonomy" id="395010"/>
    <lineage>
        <taxon>Eukaryota</taxon>
        <taxon>Fungi</taxon>
        <taxon>Dikarya</taxon>
        <taxon>Ascomycota</taxon>
        <taxon>Pezizomycotina</taxon>
        <taxon>Dothideomycetes</taxon>
        <taxon>Dothideomycetidae</taxon>
        <taxon>Mycosphaerellales</taxon>
        <taxon>Mycosphaerellaceae</taxon>
        <taxon>Zasmidium</taxon>
    </lineage>
</organism>
<keyword evidence="1" id="KW-1133">Transmembrane helix</keyword>
<keyword evidence="3" id="KW-1185">Reference proteome</keyword>
<comment type="caution">
    <text evidence="2">The sequence shown here is derived from an EMBL/GenBank/DDBJ whole genome shotgun (WGS) entry which is preliminary data.</text>
</comment>
<feature type="transmembrane region" description="Helical" evidence="1">
    <location>
        <begin position="20"/>
        <end position="41"/>
    </location>
</feature>
<proteinExistence type="predicted"/>
<evidence type="ECO:0000256" key="1">
    <source>
        <dbReference type="SAM" id="Phobius"/>
    </source>
</evidence>
<evidence type="ECO:0000313" key="3">
    <source>
        <dbReference type="Proteomes" id="UP001305779"/>
    </source>
</evidence>
<keyword evidence="1" id="KW-0812">Transmembrane</keyword>
<keyword evidence="1" id="KW-0472">Membrane</keyword>
<dbReference type="Proteomes" id="UP001305779">
    <property type="component" value="Unassembled WGS sequence"/>
</dbReference>